<evidence type="ECO:0000259" key="6">
    <source>
        <dbReference type="Pfam" id="PF04082"/>
    </source>
</evidence>
<dbReference type="PANTHER" id="PTHR47338">
    <property type="entry name" value="ZN(II)2CYS6 TRANSCRIPTION FACTOR (EUROFUNG)-RELATED"/>
    <property type="match status" value="1"/>
</dbReference>
<protein>
    <submittedName>
        <fullName evidence="7">Fungal specific transcription factor domain-containing protein</fullName>
    </submittedName>
</protein>
<dbReference type="PANTHER" id="PTHR47338:SF20">
    <property type="entry name" value="ZN(II)2CYS6 TRANSCRIPTION FACTOR (EUROFUNG)"/>
    <property type="match status" value="1"/>
</dbReference>
<feature type="domain" description="Xylanolytic transcriptional activator regulatory" evidence="6">
    <location>
        <begin position="77"/>
        <end position="254"/>
    </location>
</feature>
<dbReference type="EMBL" id="JBFCZG010000004">
    <property type="protein sequence ID" value="KAL3423843.1"/>
    <property type="molecule type" value="Genomic_DNA"/>
</dbReference>
<proteinExistence type="predicted"/>
<evidence type="ECO:0000256" key="3">
    <source>
        <dbReference type="ARBA" id="ARBA00023015"/>
    </source>
</evidence>
<dbReference type="Pfam" id="PF04082">
    <property type="entry name" value="Fungal_trans"/>
    <property type="match status" value="1"/>
</dbReference>
<sequence>MQHSIGLTEKAVAGNTAPLLESALPSSVEFPAVFFMDSKLAAQYHVEIPKTNIPVPGYVNALIGDVSTRRNTIAHHFNTVHEWMPIISKKGFLENINPFNPLDAGCALLILCMGLIAWHPNEEAPNPRSPMYMAAKRYQLELEICGVLSIRTLQASVFITLYESGHAIYPSAFLSVATCARYGSALGIDWRVSSPWKRPFSWIDAEEKNRLWWAVITLDRISCIGSIDREPIIPDPESHILVPSDTKAWDDGMKSLPCMYTIATPPIMWGECGSSGLIAQATKLLGQVLRHISSENTLDEEEAIVLNDTLKALSKLLESPQLSAEESHELSTMNQESICDSALILLHEAHATTNPITKTGVYFESIHRAHFVASAVRTAMRQEMLTCMHSASPFVPILMYQAGCVSLRFHKKCPTSETLQNFEAMKQVLTMFKERWKNSESFLKILEAQELHTITDNPLS</sequence>
<evidence type="ECO:0000256" key="4">
    <source>
        <dbReference type="ARBA" id="ARBA00023163"/>
    </source>
</evidence>
<organism evidence="7 8">
    <name type="scientific">Phlyctema vagabunda</name>
    <dbReference type="NCBI Taxonomy" id="108571"/>
    <lineage>
        <taxon>Eukaryota</taxon>
        <taxon>Fungi</taxon>
        <taxon>Dikarya</taxon>
        <taxon>Ascomycota</taxon>
        <taxon>Pezizomycotina</taxon>
        <taxon>Leotiomycetes</taxon>
        <taxon>Helotiales</taxon>
        <taxon>Dermateaceae</taxon>
        <taxon>Phlyctema</taxon>
    </lineage>
</organism>
<keyword evidence="8" id="KW-1185">Reference proteome</keyword>
<keyword evidence="3" id="KW-0805">Transcription regulation</keyword>
<evidence type="ECO:0000256" key="5">
    <source>
        <dbReference type="ARBA" id="ARBA00023242"/>
    </source>
</evidence>
<comment type="caution">
    <text evidence="7">The sequence shown here is derived from an EMBL/GenBank/DDBJ whole genome shotgun (WGS) entry which is preliminary data.</text>
</comment>
<keyword evidence="4" id="KW-0804">Transcription</keyword>
<dbReference type="InterPro" id="IPR007219">
    <property type="entry name" value="XnlR_reg_dom"/>
</dbReference>
<gene>
    <name evidence="7" type="ORF">PVAG01_05590</name>
</gene>
<accession>A0ABR4PKH8</accession>
<evidence type="ECO:0000256" key="1">
    <source>
        <dbReference type="ARBA" id="ARBA00004123"/>
    </source>
</evidence>
<dbReference type="CDD" id="cd12148">
    <property type="entry name" value="fungal_TF_MHR"/>
    <property type="match status" value="1"/>
</dbReference>
<evidence type="ECO:0000256" key="2">
    <source>
        <dbReference type="ARBA" id="ARBA00022723"/>
    </source>
</evidence>
<dbReference type="Proteomes" id="UP001629113">
    <property type="component" value="Unassembled WGS sequence"/>
</dbReference>
<keyword evidence="2" id="KW-0479">Metal-binding</keyword>
<evidence type="ECO:0000313" key="8">
    <source>
        <dbReference type="Proteomes" id="UP001629113"/>
    </source>
</evidence>
<evidence type="ECO:0000313" key="7">
    <source>
        <dbReference type="EMBL" id="KAL3423843.1"/>
    </source>
</evidence>
<reference evidence="7 8" key="1">
    <citation type="submission" date="2024-06" db="EMBL/GenBank/DDBJ databases">
        <title>Complete genome of Phlyctema vagabunda strain 19-DSS-EL-015.</title>
        <authorList>
            <person name="Fiorenzani C."/>
        </authorList>
    </citation>
    <scope>NUCLEOTIDE SEQUENCE [LARGE SCALE GENOMIC DNA]</scope>
    <source>
        <strain evidence="7 8">19-DSS-EL-015</strain>
    </source>
</reference>
<comment type="subcellular location">
    <subcellularLocation>
        <location evidence="1">Nucleus</location>
    </subcellularLocation>
</comment>
<dbReference type="InterPro" id="IPR050815">
    <property type="entry name" value="TF_fung"/>
</dbReference>
<name>A0ABR4PKH8_9HELO</name>
<keyword evidence="5" id="KW-0539">Nucleus</keyword>